<sequence>MTMPIRSLFIHLRRFGRATDGNVNVEFVLAMPFVFWAFMASFVYFDGYRQSSVNLKAAYTISDLLSRETGSIDDTYIDSMHNMLDLLVREGSETTLRITVVRWSDADSRYYVDWSANRGFPTDLTDANVSDLATRLPNMPDMERVILVETNNTFEPLLNIGMDPIQLENFVFTRPRFAPQLKWVGADA</sequence>
<organism evidence="2 3">
    <name type="scientific">Sedimentitalea arenosa</name>
    <dbReference type="NCBI Taxonomy" id="2798803"/>
    <lineage>
        <taxon>Bacteria</taxon>
        <taxon>Pseudomonadati</taxon>
        <taxon>Pseudomonadota</taxon>
        <taxon>Alphaproteobacteria</taxon>
        <taxon>Rhodobacterales</taxon>
        <taxon>Paracoccaceae</taxon>
        <taxon>Sedimentitalea</taxon>
    </lineage>
</organism>
<keyword evidence="1" id="KW-0472">Membrane</keyword>
<protein>
    <submittedName>
        <fullName evidence="2">Pilus assembly protein</fullName>
    </submittedName>
</protein>
<gene>
    <name evidence="2" type="ORF">JF290_03385</name>
</gene>
<dbReference type="Proteomes" id="UP000619079">
    <property type="component" value="Unassembled WGS sequence"/>
</dbReference>
<dbReference type="AlphaFoldDB" id="A0A8J7IMI8"/>
<keyword evidence="3" id="KW-1185">Reference proteome</keyword>
<name>A0A8J7IMI8_9RHOB</name>
<accession>A0A8J7IMI8</accession>
<proteinExistence type="predicted"/>
<keyword evidence="1" id="KW-1133">Transmembrane helix</keyword>
<dbReference type="EMBL" id="JAELVR010000002">
    <property type="protein sequence ID" value="MBJ6370561.1"/>
    <property type="molecule type" value="Genomic_DNA"/>
</dbReference>
<comment type="caution">
    <text evidence="2">The sequence shown here is derived from an EMBL/GenBank/DDBJ whole genome shotgun (WGS) entry which is preliminary data.</text>
</comment>
<reference evidence="2" key="1">
    <citation type="submission" date="2020-12" db="EMBL/GenBank/DDBJ databases">
        <title>Sedimentitalea sp. nov., isolated from sand in Incheon.</title>
        <authorList>
            <person name="Kim W."/>
        </authorList>
    </citation>
    <scope>NUCLEOTIDE SEQUENCE</scope>
    <source>
        <strain evidence="2">CAU 1593</strain>
    </source>
</reference>
<evidence type="ECO:0000313" key="3">
    <source>
        <dbReference type="Proteomes" id="UP000619079"/>
    </source>
</evidence>
<evidence type="ECO:0000313" key="2">
    <source>
        <dbReference type="EMBL" id="MBJ6370561.1"/>
    </source>
</evidence>
<keyword evidence="1" id="KW-0812">Transmembrane</keyword>
<evidence type="ECO:0000256" key="1">
    <source>
        <dbReference type="SAM" id="Phobius"/>
    </source>
</evidence>
<feature type="transmembrane region" description="Helical" evidence="1">
    <location>
        <begin position="21"/>
        <end position="45"/>
    </location>
</feature>